<evidence type="ECO:0000256" key="1">
    <source>
        <dbReference type="ARBA" id="ARBA00023125"/>
    </source>
</evidence>
<feature type="domain" description="HTH tetR-type" evidence="3">
    <location>
        <begin position="1"/>
        <end position="61"/>
    </location>
</feature>
<dbReference type="STRING" id="1267423.SAMN05216290_3983"/>
<protein>
    <submittedName>
        <fullName evidence="4">Transcriptional regulator, TetR family</fullName>
    </submittedName>
</protein>
<evidence type="ECO:0000259" key="3">
    <source>
        <dbReference type="PROSITE" id="PS50977"/>
    </source>
</evidence>
<dbReference type="OrthoDB" id="881297at2"/>
<dbReference type="Gene3D" id="1.10.10.60">
    <property type="entry name" value="Homeodomain-like"/>
    <property type="match status" value="1"/>
</dbReference>
<dbReference type="SUPFAM" id="SSF48498">
    <property type="entry name" value="Tetracyclin repressor-like, C-terminal domain"/>
    <property type="match status" value="1"/>
</dbReference>
<reference evidence="5" key="1">
    <citation type="submission" date="2016-10" db="EMBL/GenBank/DDBJ databases">
        <authorList>
            <person name="Varghese N."/>
            <person name="Submissions S."/>
        </authorList>
    </citation>
    <scope>NUCLEOTIDE SEQUENCE [LARGE SCALE GENOMIC DNA]</scope>
    <source>
        <strain evidence="5">CGMCC 1.12402</strain>
    </source>
</reference>
<dbReference type="AlphaFoldDB" id="A0A1I0RR63"/>
<dbReference type="InterPro" id="IPR009057">
    <property type="entry name" value="Homeodomain-like_sf"/>
</dbReference>
<dbReference type="InterPro" id="IPR001647">
    <property type="entry name" value="HTH_TetR"/>
</dbReference>
<organism evidence="4 5">
    <name type="scientific">Roseivirga pacifica</name>
    <dbReference type="NCBI Taxonomy" id="1267423"/>
    <lineage>
        <taxon>Bacteria</taxon>
        <taxon>Pseudomonadati</taxon>
        <taxon>Bacteroidota</taxon>
        <taxon>Cytophagia</taxon>
        <taxon>Cytophagales</taxon>
        <taxon>Roseivirgaceae</taxon>
        <taxon>Roseivirga</taxon>
    </lineage>
</organism>
<dbReference type="RefSeq" id="WP_090261172.1">
    <property type="nucleotide sequence ID" value="NZ_FOIR01000006.1"/>
</dbReference>
<dbReference type="PANTHER" id="PTHR43479">
    <property type="entry name" value="ACREF/ENVCD OPERON REPRESSOR-RELATED"/>
    <property type="match status" value="1"/>
</dbReference>
<dbReference type="PROSITE" id="PS50977">
    <property type="entry name" value="HTH_TETR_2"/>
    <property type="match status" value="1"/>
</dbReference>
<dbReference type="Gene3D" id="1.10.357.10">
    <property type="entry name" value="Tetracycline Repressor, domain 2"/>
    <property type="match status" value="1"/>
</dbReference>
<proteinExistence type="predicted"/>
<dbReference type="GO" id="GO:0003677">
    <property type="term" value="F:DNA binding"/>
    <property type="evidence" value="ECO:0007669"/>
    <property type="project" value="UniProtKB-UniRule"/>
</dbReference>
<accession>A0A1I0RR63</accession>
<dbReference type="EMBL" id="FOIR01000006">
    <property type="protein sequence ID" value="SEW43759.1"/>
    <property type="molecule type" value="Genomic_DNA"/>
</dbReference>
<dbReference type="PANTHER" id="PTHR43479:SF11">
    <property type="entry name" value="ACREF_ENVCD OPERON REPRESSOR-RELATED"/>
    <property type="match status" value="1"/>
</dbReference>
<dbReference type="GeneID" id="99988648"/>
<gene>
    <name evidence="4" type="ORF">SAMN05216290_3983</name>
</gene>
<evidence type="ECO:0000313" key="4">
    <source>
        <dbReference type="EMBL" id="SEW43759.1"/>
    </source>
</evidence>
<keyword evidence="1 2" id="KW-0238">DNA-binding</keyword>
<sequence length="212" mass="25165">MELRDKIIEHTGNLMIQFGIRTVTMDDISRDLGISKKTIYQYFKDKKDLVNSIVREHIDEDINHFRRAMSEGENSIHALIIVSQCLRDSLKDIKANIMHELHRFYPDAWMMFEDFKVNVMKESLISVIRRGQQEGHFRPEINAELMASLRIEQVQIFMMNKDLLPRDQISLGEVQYQLFDHFIHGLFTLEGYQLFNQYNINNNQNEKLTQKN</sequence>
<evidence type="ECO:0000313" key="5">
    <source>
        <dbReference type="Proteomes" id="UP000199437"/>
    </source>
</evidence>
<dbReference type="InterPro" id="IPR036271">
    <property type="entry name" value="Tet_transcr_reg_TetR-rel_C_sf"/>
</dbReference>
<dbReference type="Pfam" id="PF00440">
    <property type="entry name" value="TetR_N"/>
    <property type="match status" value="1"/>
</dbReference>
<feature type="DNA-binding region" description="H-T-H motif" evidence="2">
    <location>
        <begin position="24"/>
        <end position="43"/>
    </location>
</feature>
<dbReference type="SUPFAM" id="SSF46689">
    <property type="entry name" value="Homeodomain-like"/>
    <property type="match status" value="1"/>
</dbReference>
<name>A0A1I0RR63_9BACT</name>
<keyword evidence="5" id="KW-1185">Reference proteome</keyword>
<evidence type="ECO:0000256" key="2">
    <source>
        <dbReference type="PROSITE-ProRule" id="PRU00335"/>
    </source>
</evidence>
<dbReference type="Proteomes" id="UP000199437">
    <property type="component" value="Unassembled WGS sequence"/>
</dbReference>
<dbReference type="InterPro" id="IPR050624">
    <property type="entry name" value="HTH-type_Tx_Regulator"/>
</dbReference>